<evidence type="ECO:0000259" key="6">
    <source>
        <dbReference type="PROSITE" id="PS51194"/>
    </source>
</evidence>
<keyword evidence="4" id="KW-0067">ATP-binding</keyword>
<evidence type="ECO:0000259" key="5">
    <source>
        <dbReference type="PROSITE" id="PS51192"/>
    </source>
</evidence>
<accession>A0A5S6QHY1</accession>
<dbReference type="PROSITE" id="PS51194">
    <property type="entry name" value="HELICASE_CTER"/>
    <property type="match status" value="1"/>
</dbReference>
<organism evidence="7 8">
    <name type="scientific">Trichuris muris</name>
    <name type="common">Mouse whipworm</name>
    <dbReference type="NCBI Taxonomy" id="70415"/>
    <lineage>
        <taxon>Eukaryota</taxon>
        <taxon>Metazoa</taxon>
        <taxon>Ecdysozoa</taxon>
        <taxon>Nematoda</taxon>
        <taxon>Enoplea</taxon>
        <taxon>Dorylaimia</taxon>
        <taxon>Trichinellida</taxon>
        <taxon>Trichuridae</taxon>
        <taxon>Trichuris</taxon>
    </lineage>
</organism>
<proteinExistence type="predicted"/>
<evidence type="ECO:0000313" key="8">
    <source>
        <dbReference type="WBParaSite" id="TMUE_2000006799.1"/>
    </source>
</evidence>
<feature type="domain" description="Helicase ATP-binding" evidence="5">
    <location>
        <begin position="70"/>
        <end position="249"/>
    </location>
</feature>
<dbReference type="InterPro" id="IPR001650">
    <property type="entry name" value="Helicase_C-like"/>
</dbReference>
<dbReference type="GO" id="GO:0005524">
    <property type="term" value="F:ATP binding"/>
    <property type="evidence" value="ECO:0007669"/>
    <property type="project" value="UniProtKB-KW"/>
</dbReference>
<evidence type="ECO:0000256" key="4">
    <source>
        <dbReference type="ARBA" id="ARBA00022840"/>
    </source>
</evidence>
<dbReference type="PROSITE" id="PS51192">
    <property type="entry name" value="HELICASE_ATP_BIND_1"/>
    <property type="match status" value="1"/>
</dbReference>
<dbReference type="InterPro" id="IPR050474">
    <property type="entry name" value="Hel308_SKI2-like"/>
</dbReference>
<keyword evidence="1" id="KW-0547">Nucleotide-binding</keyword>
<dbReference type="GO" id="GO:0003676">
    <property type="term" value="F:nucleic acid binding"/>
    <property type="evidence" value="ECO:0007669"/>
    <property type="project" value="InterPro"/>
</dbReference>
<dbReference type="InterPro" id="IPR027417">
    <property type="entry name" value="P-loop_NTPase"/>
</dbReference>
<dbReference type="STRING" id="70415.A0A5S6QHY1"/>
<dbReference type="InterPro" id="IPR014001">
    <property type="entry name" value="Helicase_ATP-bd"/>
</dbReference>
<feature type="domain" description="Helicase C-terminal" evidence="6">
    <location>
        <begin position="293"/>
        <end position="479"/>
    </location>
</feature>
<dbReference type="InterPro" id="IPR011545">
    <property type="entry name" value="DEAD/DEAH_box_helicase_dom"/>
</dbReference>
<dbReference type="GO" id="GO:0004386">
    <property type="term" value="F:helicase activity"/>
    <property type="evidence" value="ECO:0007669"/>
    <property type="project" value="UniProtKB-KW"/>
</dbReference>
<evidence type="ECO:0000313" key="7">
    <source>
        <dbReference type="Proteomes" id="UP000046395"/>
    </source>
</evidence>
<dbReference type="Pfam" id="PF00271">
    <property type="entry name" value="Helicase_C"/>
    <property type="match status" value="1"/>
</dbReference>
<dbReference type="AlphaFoldDB" id="A0A5S6QHY1"/>
<dbReference type="FunFam" id="3.40.50.300:FF:000968">
    <property type="entry name" value="Helicase and polymerase-containing protein TEBICHI"/>
    <property type="match status" value="1"/>
</dbReference>
<dbReference type="PANTHER" id="PTHR47961:SF6">
    <property type="entry name" value="DNA-DIRECTED DNA POLYMERASE"/>
    <property type="match status" value="1"/>
</dbReference>
<keyword evidence="2" id="KW-0378">Hydrolase</keyword>
<dbReference type="Gene3D" id="3.40.50.300">
    <property type="entry name" value="P-loop containing nucleotide triphosphate hydrolases"/>
    <property type="match status" value="2"/>
</dbReference>
<dbReference type="CDD" id="cd18026">
    <property type="entry name" value="DEXHc_POLQ-like"/>
    <property type="match status" value="1"/>
</dbReference>
<dbReference type="CDD" id="cd18795">
    <property type="entry name" value="SF2_C_Ski2"/>
    <property type="match status" value="1"/>
</dbReference>
<dbReference type="Proteomes" id="UP000046395">
    <property type="component" value="Unassembled WGS sequence"/>
</dbReference>
<dbReference type="SMART" id="SM00490">
    <property type="entry name" value="HELICc"/>
    <property type="match status" value="1"/>
</dbReference>
<dbReference type="SMART" id="SM00487">
    <property type="entry name" value="DEXDc"/>
    <property type="match status" value="1"/>
</dbReference>
<evidence type="ECO:0000256" key="2">
    <source>
        <dbReference type="ARBA" id="ARBA00022801"/>
    </source>
</evidence>
<dbReference type="GO" id="GO:0016787">
    <property type="term" value="F:hydrolase activity"/>
    <property type="evidence" value="ECO:0007669"/>
    <property type="project" value="UniProtKB-KW"/>
</dbReference>
<sequence length="479" mass="52726">MAGGRRERFAALKYDEVLPALADKAVQYGGTSVGESDLSSLGLTEDAVKCYADHGIVQLFPWQRDCLCLPGVLAGERNLVYAAPTSAGKTLVAEIILLKRVLETGKRGLFILPFISVAKEKLLYLHSLYRSVGIQVQGYMGTLNPAGGMHSWDVAVCTIEKANSLVNRLLEEDAVSSLGIIVVDELHLVKDRHRGKILELLLSKLLYHVKQQQCAHGLANSIQIIGMSATLPNIDLYSKWLRSEIFRTDFRPVPLTEYLFSNGKFYAKNFEFVRSLPNDFVLPNDNENVVGLCLETVLSGCGVLVFCSTKAWCERLAVLIAEAIKQLLSCSGSLTAKLSALIESEKQRHFMDSFLTIAGVMDPVLRSTLPYAVGFHHAGLTMEERERLENGFRKSLVRILVATSTLSSGVNLPAKRVIIRAPWGDPTKSGPCLDSYMYKQMTGRAGRKGLDTQGRVPILLILQIELPKAGVGVFAECRQ</sequence>
<dbReference type="SUPFAM" id="SSF52540">
    <property type="entry name" value="P-loop containing nucleoside triphosphate hydrolases"/>
    <property type="match status" value="1"/>
</dbReference>
<dbReference type="PANTHER" id="PTHR47961">
    <property type="entry name" value="DNA POLYMERASE THETA, PUTATIVE (AFU_ORTHOLOGUE AFUA_1G05260)-RELATED"/>
    <property type="match status" value="1"/>
</dbReference>
<evidence type="ECO:0000256" key="1">
    <source>
        <dbReference type="ARBA" id="ARBA00022741"/>
    </source>
</evidence>
<name>A0A5S6QHY1_TRIMR</name>
<dbReference type="WBParaSite" id="TMUE_2000006799.1">
    <property type="protein sequence ID" value="TMUE_2000006799.1"/>
    <property type="gene ID" value="WBGene00299717"/>
</dbReference>
<evidence type="ECO:0000256" key="3">
    <source>
        <dbReference type="ARBA" id="ARBA00022806"/>
    </source>
</evidence>
<keyword evidence="3" id="KW-0347">Helicase</keyword>
<protein>
    <submittedName>
        <fullName evidence="8">RNA helicase</fullName>
    </submittedName>
</protein>
<reference evidence="8" key="1">
    <citation type="submission" date="2019-12" db="UniProtKB">
        <authorList>
            <consortium name="WormBaseParasite"/>
        </authorList>
    </citation>
    <scope>IDENTIFICATION</scope>
</reference>
<keyword evidence="7" id="KW-1185">Reference proteome</keyword>
<dbReference type="Pfam" id="PF00270">
    <property type="entry name" value="DEAD"/>
    <property type="match status" value="1"/>
</dbReference>